<comment type="caution">
    <text evidence="2">The sequence shown here is derived from an EMBL/GenBank/DDBJ whole genome shotgun (WGS) entry which is preliminary data.</text>
</comment>
<dbReference type="Pfam" id="PF16220">
    <property type="entry name" value="DUF4880"/>
    <property type="match status" value="1"/>
</dbReference>
<reference evidence="2 3" key="1">
    <citation type="submission" date="2016-06" db="EMBL/GenBank/DDBJ databases">
        <title>Genome sequence of halotolerant plant growth promoting strain of Halomonas elongata HEK1 isolated from salterns of Rann of Kutch, Gujarat, India.</title>
        <authorList>
            <person name="Gaba S."/>
            <person name="Singh R.N."/>
            <person name="Abrol S."/>
            <person name="Kaushik R."/>
            <person name="Saxena A.K."/>
        </authorList>
    </citation>
    <scope>NUCLEOTIDE SEQUENCE [LARGE SCALE GENOMIC DNA]</scope>
    <source>
        <strain evidence="2 3">HEK1</strain>
    </source>
</reference>
<gene>
    <name evidence="2" type="ORF">A8U91_00262</name>
</gene>
<organism evidence="2 3">
    <name type="scientific">Halomonas elongata</name>
    <dbReference type="NCBI Taxonomy" id="2746"/>
    <lineage>
        <taxon>Bacteria</taxon>
        <taxon>Pseudomonadati</taxon>
        <taxon>Pseudomonadota</taxon>
        <taxon>Gammaproteobacteria</taxon>
        <taxon>Oceanospirillales</taxon>
        <taxon>Halomonadaceae</taxon>
        <taxon>Halomonas</taxon>
    </lineage>
</organism>
<evidence type="ECO:0000313" key="3">
    <source>
        <dbReference type="Proteomes" id="UP000092504"/>
    </source>
</evidence>
<dbReference type="EMBL" id="MAJD01000001">
    <property type="protein sequence ID" value="OBX35926.1"/>
    <property type="molecule type" value="Genomic_DNA"/>
</dbReference>
<feature type="domain" description="FecR N-terminal" evidence="1">
    <location>
        <begin position="16"/>
        <end position="58"/>
    </location>
</feature>
<name>A0A1B8P0Z0_HALEL</name>
<dbReference type="AlphaFoldDB" id="A0A1B8P0Z0"/>
<protein>
    <recommendedName>
        <fullName evidence="1">FecR N-terminal domain-containing protein</fullName>
    </recommendedName>
</protein>
<evidence type="ECO:0000313" key="2">
    <source>
        <dbReference type="EMBL" id="OBX35926.1"/>
    </source>
</evidence>
<dbReference type="InterPro" id="IPR032623">
    <property type="entry name" value="FecR_N"/>
</dbReference>
<dbReference type="Proteomes" id="UP000092504">
    <property type="component" value="Unassembled WGS sequence"/>
</dbReference>
<proteinExistence type="predicted"/>
<evidence type="ECO:0000259" key="1">
    <source>
        <dbReference type="Pfam" id="PF16220"/>
    </source>
</evidence>
<accession>A0A1B8P0Z0</accession>
<sequence>MTPSANDQAPDEAAADEAMQWYLRLKDDSATEEDQRAFQAWLDRDPRHARAYRDTEQLWQEIEAPARLMAARRNARSSRRLRPIRGGYGQRQPACWWRCSWWPAYGEIPG</sequence>